<sequence length="425" mass="49092">MNNTEDEGIETSLDMDWVASLKKRVSDINCRDRNTQPTIYRVPDFLKSVDPQAYEPLVVSLGPYHCNKPHLQAMNQVKWKYLKYVLELNPDVALDNYLGRIKELETRARDAYSEEVKMSSNSFVEMMLLDGFFVMLTIMGLTHRMEISEESAIWTGDAVVRDIFKLENQLPFFLLETLYQYAFPHGDHFRSLTVELIRMRISSNLKHPSDNETFHHIIHLCLSCIDPTTNPEKDYHDPDIPWIPSATVCNEAGIHFGRKKRYKSFLDITFHNGKLEIPQLRIEDGINSLLRNLIAYEQCSMNSKFHVTTYMVLMDSLINTAADVELLQQHEIIIGDLGDSQEIATLFNKLGTNVNYTPDNFYLADVVTAMRKHHDARCNKWRARLNRDYFSNPWAVISLIGALVLFLLTALQSTFAVLSYFRPPK</sequence>
<organism evidence="2 3">
    <name type="scientific">Zingiber officinale</name>
    <name type="common">Ginger</name>
    <name type="synonym">Amomum zingiber</name>
    <dbReference type="NCBI Taxonomy" id="94328"/>
    <lineage>
        <taxon>Eukaryota</taxon>
        <taxon>Viridiplantae</taxon>
        <taxon>Streptophyta</taxon>
        <taxon>Embryophyta</taxon>
        <taxon>Tracheophyta</taxon>
        <taxon>Spermatophyta</taxon>
        <taxon>Magnoliopsida</taxon>
        <taxon>Liliopsida</taxon>
        <taxon>Zingiberales</taxon>
        <taxon>Zingiberaceae</taxon>
        <taxon>Zingiber</taxon>
    </lineage>
</organism>
<keyword evidence="1" id="KW-0472">Membrane</keyword>
<name>A0A8J5GYH0_ZINOF</name>
<gene>
    <name evidence="2" type="ORF">ZIOFF_030741</name>
</gene>
<keyword evidence="3" id="KW-1185">Reference proteome</keyword>
<dbReference type="Proteomes" id="UP000734854">
    <property type="component" value="Unassembled WGS sequence"/>
</dbReference>
<protein>
    <submittedName>
        <fullName evidence="2">Uncharacterized protein</fullName>
    </submittedName>
</protein>
<dbReference type="EMBL" id="JACMSC010000008">
    <property type="protein sequence ID" value="KAG6512616.1"/>
    <property type="molecule type" value="Genomic_DNA"/>
</dbReference>
<dbReference type="AlphaFoldDB" id="A0A8J5GYH0"/>
<comment type="caution">
    <text evidence="2">The sequence shown here is derived from an EMBL/GenBank/DDBJ whole genome shotgun (WGS) entry which is preliminary data.</text>
</comment>
<feature type="transmembrane region" description="Helical" evidence="1">
    <location>
        <begin position="394"/>
        <end position="421"/>
    </location>
</feature>
<keyword evidence="1" id="KW-0812">Transmembrane</keyword>
<evidence type="ECO:0000313" key="2">
    <source>
        <dbReference type="EMBL" id="KAG6512616.1"/>
    </source>
</evidence>
<dbReference type="Pfam" id="PF03140">
    <property type="entry name" value="DUF247"/>
    <property type="match status" value="1"/>
</dbReference>
<evidence type="ECO:0000256" key="1">
    <source>
        <dbReference type="SAM" id="Phobius"/>
    </source>
</evidence>
<keyword evidence="1" id="KW-1133">Transmembrane helix</keyword>
<accession>A0A8J5GYH0</accession>
<dbReference type="InterPro" id="IPR004158">
    <property type="entry name" value="DUF247_pln"/>
</dbReference>
<proteinExistence type="predicted"/>
<dbReference type="PANTHER" id="PTHR31170:SF25">
    <property type="entry name" value="BNAA09G04570D PROTEIN"/>
    <property type="match status" value="1"/>
</dbReference>
<reference evidence="2 3" key="1">
    <citation type="submission" date="2020-08" db="EMBL/GenBank/DDBJ databases">
        <title>Plant Genome Project.</title>
        <authorList>
            <person name="Zhang R.-G."/>
        </authorList>
    </citation>
    <scope>NUCLEOTIDE SEQUENCE [LARGE SCALE GENOMIC DNA]</scope>
    <source>
        <tissue evidence="2">Rhizome</tissue>
    </source>
</reference>
<dbReference type="PANTHER" id="PTHR31170">
    <property type="entry name" value="BNAC04G53230D PROTEIN"/>
    <property type="match status" value="1"/>
</dbReference>
<dbReference type="OrthoDB" id="1589813at2759"/>
<evidence type="ECO:0000313" key="3">
    <source>
        <dbReference type="Proteomes" id="UP000734854"/>
    </source>
</evidence>